<dbReference type="AlphaFoldDB" id="A0A2Z4FGY6"/>
<organism evidence="3 4">
    <name type="scientific">Bradymonas sediminis</name>
    <dbReference type="NCBI Taxonomy" id="1548548"/>
    <lineage>
        <taxon>Bacteria</taxon>
        <taxon>Deltaproteobacteria</taxon>
        <taxon>Bradymonadales</taxon>
        <taxon>Bradymonadaceae</taxon>
        <taxon>Bradymonas</taxon>
    </lineage>
</organism>
<name>A0A2Z4FGY6_9DELT</name>
<feature type="compositionally biased region" description="Low complexity" evidence="1">
    <location>
        <begin position="84"/>
        <end position="97"/>
    </location>
</feature>
<dbReference type="Proteomes" id="UP000249799">
    <property type="component" value="Chromosome"/>
</dbReference>
<dbReference type="KEGG" id="bsed:DN745_02330"/>
<evidence type="ECO:0000313" key="4">
    <source>
        <dbReference type="Proteomes" id="UP000249799"/>
    </source>
</evidence>
<feature type="signal peptide" evidence="2">
    <location>
        <begin position="1"/>
        <end position="23"/>
    </location>
</feature>
<dbReference type="OrthoDB" id="5521765at2"/>
<evidence type="ECO:0000256" key="1">
    <source>
        <dbReference type="SAM" id="MobiDB-lite"/>
    </source>
</evidence>
<dbReference type="RefSeq" id="WP_111331813.1">
    <property type="nucleotide sequence ID" value="NZ_CP030032.1"/>
</dbReference>
<reference evidence="3 4" key="1">
    <citation type="submission" date="2018-06" db="EMBL/GenBank/DDBJ databases">
        <title>Lujinxingia sediminis gen. nov. sp. nov., a new facultative anaerobic member of the class Deltaproteobacteria, and proposal of Lujinxingaceae fam. nov.</title>
        <authorList>
            <person name="Guo L.-Y."/>
            <person name="Li C.-M."/>
            <person name="Wang S."/>
            <person name="Du Z.-J."/>
        </authorList>
    </citation>
    <scope>NUCLEOTIDE SEQUENCE [LARGE SCALE GENOMIC DNA]</scope>
    <source>
        <strain evidence="3 4">FA350</strain>
    </source>
</reference>
<proteinExistence type="predicted"/>
<evidence type="ECO:0000313" key="3">
    <source>
        <dbReference type="EMBL" id="AWV88237.1"/>
    </source>
</evidence>
<feature type="chain" id="PRO_5043444809" evidence="2">
    <location>
        <begin position="24"/>
        <end position="117"/>
    </location>
</feature>
<feature type="compositionally biased region" description="Basic and acidic residues" evidence="1">
    <location>
        <begin position="72"/>
        <end position="83"/>
    </location>
</feature>
<feature type="region of interest" description="Disordered" evidence="1">
    <location>
        <begin position="54"/>
        <end position="117"/>
    </location>
</feature>
<keyword evidence="2" id="KW-0732">Signal</keyword>
<accession>A0A2Z4FGY6</accession>
<dbReference type="EMBL" id="CP030032">
    <property type="protein sequence ID" value="AWV88237.1"/>
    <property type="molecule type" value="Genomic_DNA"/>
</dbReference>
<evidence type="ECO:0000256" key="2">
    <source>
        <dbReference type="SAM" id="SignalP"/>
    </source>
</evidence>
<protein>
    <submittedName>
        <fullName evidence="3">Uncharacterized protein</fullName>
    </submittedName>
</protein>
<keyword evidence="4" id="KW-1185">Reference proteome</keyword>
<gene>
    <name evidence="3" type="ORF">DN745_02330</name>
</gene>
<sequence length="117" mass="12059">MIRKTSSIIAALCLSALTLGLGACSSAPDAKDDRARKKTSIATPYQVKKLSAEELANTPCGNPDWAQLPEGAEIKSAEPDKESPTTPAAEEPAPQTSNSMAPDAQSASVFAQAAPCT</sequence>
<dbReference type="PROSITE" id="PS51257">
    <property type="entry name" value="PROKAR_LIPOPROTEIN"/>
    <property type="match status" value="1"/>
</dbReference>